<dbReference type="InterPro" id="IPR003661">
    <property type="entry name" value="HisK_dim/P_dom"/>
</dbReference>
<dbReference type="Pfam" id="PF08448">
    <property type="entry name" value="PAS_4"/>
    <property type="match status" value="1"/>
</dbReference>
<evidence type="ECO:0000259" key="13">
    <source>
        <dbReference type="PROSITE" id="PS50113"/>
    </source>
</evidence>
<evidence type="ECO:0000256" key="9">
    <source>
        <dbReference type="PROSITE-ProRule" id="PRU00169"/>
    </source>
</evidence>
<evidence type="ECO:0000256" key="4">
    <source>
        <dbReference type="ARBA" id="ARBA00022679"/>
    </source>
</evidence>
<dbReference type="InterPro" id="IPR001789">
    <property type="entry name" value="Sig_transdc_resp-reg_receiver"/>
</dbReference>
<evidence type="ECO:0000313" key="15">
    <source>
        <dbReference type="Proteomes" id="UP000190774"/>
    </source>
</evidence>
<dbReference type="GO" id="GO:0005524">
    <property type="term" value="F:ATP binding"/>
    <property type="evidence" value="ECO:0007669"/>
    <property type="project" value="UniProtKB-KW"/>
</dbReference>
<dbReference type="InterPro" id="IPR005467">
    <property type="entry name" value="His_kinase_dom"/>
</dbReference>
<evidence type="ECO:0000256" key="5">
    <source>
        <dbReference type="ARBA" id="ARBA00022741"/>
    </source>
</evidence>
<dbReference type="CDD" id="cd00082">
    <property type="entry name" value="HisKA"/>
    <property type="match status" value="2"/>
</dbReference>
<dbReference type="Proteomes" id="UP000190774">
    <property type="component" value="Unassembled WGS sequence"/>
</dbReference>
<feature type="domain" description="PAS" evidence="12">
    <location>
        <begin position="1805"/>
        <end position="1875"/>
    </location>
</feature>
<dbReference type="InterPro" id="IPR013655">
    <property type="entry name" value="PAS_fold_3"/>
</dbReference>
<dbReference type="Pfam" id="PF00072">
    <property type="entry name" value="Response_reg"/>
    <property type="match status" value="2"/>
</dbReference>
<dbReference type="InterPro" id="IPR001610">
    <property type="entry name" value="PAC"/>
</dbReference>
<evidence type="ECO:0000256" key="3">
    <source>
        <dbReference type="ARBA" id="ARBA00022553"/>
    </source>
</evidence>
<dbReference type="InterPro" id="IPR003018">
    <property type="entry name" value="GAF"/>
</dbReference>
<feature type="domain" description="PAS" evidence="12">
    <location>
        <begin position="1931"/>
        <end position="2001"/>
    </location>
</feature>
<dbReference type="SMART" id="SM00387">
    <property type="entry name" value="HATPase_c"/>
    <property type="match status" value="2"/>
</dbReference>
<dbReference type="GO" id="GO:0000155">
    <property type="term" value="F:phosphorelay sensor kinase activity"/>
    <property type="evidence" value="ECO:0007669"/>
    <property type="project" value="InterPro"/>
</dbReference>
<sequence length="2446" mass="273295">MNRLQDHPSERSDSWVRAGGLMGERIREMDWSAHPLGPLEGWPQSLKTTISLMLNSRFAMWVGWGREFRFFCNDAYLPTLGLKTDWLGAPASQVWNEVWNDAGPRAEHVVREGEATWDEDLLLFLERSGFPEETYHTFSYSPIPSDDAGVGGMLCVVTEETERVISERRLSFLQDLAVRLTGLKSQQDLWAALAQCLEKENRDLPFALFYLTDHSGVEAHLEGSFGIESEHPVAPFVIQLKESESSSAWPLGTVTEAGIQQVEPLSDRFGSVPHRSWDRPPSKAAMVPILDHGGEKVTGHLIVGLNPYRQFDEAYRGFLDLLAGQISTALSNIRAYEHERQRAEQLAAIDQAKTQFFSNVSHEFRTPLTLTLGALEDLLENPNQSFGAAGQKLVAMAHRNGLRLLRLVNTLLDFSRIEAQRMEPVFEPVDLAEVTQELAGRFEPLMKKAGLDLVITCPPLREPVYVDLDWWEKIVLNLLSNAFKFTQQGTVRVTLQESDGGIELCISDTGAGIPPEALPRLFERFYRVAGSQSRSHEGTGIGLALVQELVKLHEGDILVSSRLGEGTCFTVRLPRRAVESSVESRGAKDFKSPSKLEQSFLQESERWMGSTSSDELPQMDSETVSDHDRKRILLVDDSLDMREYIRHLLGSRYVVDIASDGQEGLEMALRALPDLVLTDVMMPRMNGFGLLKALRENESTRSTPVIFLSARAGEESRVEGMDAGADDYLVKPFDARELLARVSTHLALASIRQASTRHANQAEQHLRHILEVLPAGVYTCDLEGRITFFNSKAQELWRRTPLLNDLQERFCAFRGVRLPDGTEIAPEQTPIAEAIRLGKSFRHVEAEAVRHDGSSLMASVTIDPLRNDRGEIVGAINIFQDITESRVAARVLERELEDRQRAIHHANFLSALSQKLGLLNNPKDILSTAAEGLGSHLQVAHCCFMEADENADYLHLVEDWHSERSRSFPSLLDVKTLGSARLQSDLIQGVLAVEDTATHEMTQRSAHIWVEHDVAAFACAPFSQAGRLRTLLAITASDVRSWRSDELNLLENVVNRVQPLVEQARGAEALQKRTERMQLLSETLAQLLSARNPDTVVRELFAKVTMHLSADTFFNFMVNEAGDALELHSYAGISEETAQAMHRLEFGQSICGAVAKSCRGLVVNDIRNSLDPRADLVRKLEIQTYVCHPLMAGGKLLGTLSFASRVRHQFDEDELKFIRIVTHSAALVIEQLQASQARQRLAAIVASSDDAIISKDLNGLITSWNQGAQRIFGYEAHEVIGQPVSILIPEDRLHEEHSILEGVREGNPIHHYETVRQRKDGQKIDISLSISPIKDSEGRVIGASKIGRDITEKKKNEVELVRREQLYRSIGESINYGIWVCDAEGNNLYLSDSLLNLVGMTQEECANFGIIRALHPEDAERTLSDWKAHSYRGGVWEREHRFKGTDGQWHPVLSRGIPIRDENGQIIRWAGIHLDISTFKKTEEALRQQSQILALLNQVSSALVAERNLEKIVQSVTDACREISGAQFGAFFYNVADEKGESFTLYTLSGAPKEAFSMYPMPRKTELFGPTFRGEGVVRIDDVLNDPRYGKNEPYHGLPSGHLPVRSYLAVPVISSSGQVIGGLFLGHEEPGVFKEAVEGILMGMAAQAAIAIDNAQLYTSLQRELEQVKTVESALRESEKSWREMAESMPHLVWTCGPDGNWDFVSPQWCTYTGRAECEQRSWGWRDSIHPEDLPVWNQAWERAVAARQAMDAEVRIRRADGQFRWFKTRAVPVMDAGKNILKWYGSNTDIEDIKLTDNILREREAHLSAIFAQAGSGIVQTDTQGSIVMVNDAYCEIVARTRDELLGLNIHDLTHPDDRSQNQVVFDAMMKGGSSFIIEKRDVLPDGTYAWVRNSVVGIRDEHGLVTAGLIITQDITDSREAEDALRASEEQLRLVTDHAPVLLAQFDREHHYKFINAPYASHYGAEPQEAIGRHARDIIGDSGYKAILPMMEKAFSGERVEFEMAIPDTTSETKWAHVIFVPERSSDGVVVGIVAVLTDISMRKQVENDLEQARDRALEAVRAKDDFLARLSHELRTPLSPVLLLASEGSKNKDLPEEIRTDFETIRKNVDLEARLIDDLLDITRITRGKLVLEMRRLNVNDVIRDALATIHNEAHTKGVHVKLKLGDESLIVHADSVRLQQVLWNLLNNAVKFTPQEGCIQVSTRLGETGRSVIVEITDTGIGMTTAEIMRIFDAFSQGDHAGRGGSQRFGGLGLGLAISRMLMELHQGHIEAKSKGPGQGSTFILRIPLIQNDPLSKDPESGTEEGEPLTLTPERAHLAWRILLVEDHVPTRTALAQLLRRRNYRVETAGSLREAREQVQQQEFDLLISDLGLPDGTGYDLMEELRDRFPLKGIAVSGFGMEQDLAHSRQSGFVSHLIKPVRIEALESALAALSVSRETPA</sequence>
<dbReference type="Gene3D" id="3.30.450.40">
    <property type="match status" value="4"/>
</dbReference>
<dbReference type="Pfam" id="PF08447">
    <property type="entry name" value="PAS_3"/>
    <property type="match status" value="2"/>
</dbReference>
<dbReference type="PROSITE" id="PS50109">
    <property type="entry name" value="HIS_KIN"/>
    <property type="match status" value="2"/>
</dbReference>
<dbReference type="InterPro" id="IPR035965">
    <property type="entry name" value="PAS-like_dom_sf"/>
</dbReference>
<protein>
    <recommendedName>
        <fullName evidence="2">histidine kinase</fullName>
        <ecNumber evidence="2">2.7.13.3</ecNumber>
    </recommendedName>
</protein>
<feature type="domain" description="PAC" evidence="13">
    <location>
        <begin position="2003"/>
        <end position="2055"/>
    </location>
</feature>
<dbReference type="FunFam" id="1.10.287.130:FF:000045">
    <property type="entry name" value="Two-component system sensor histidine kinase/response regulator"/>
    <property type="match status" value="1"/>
</dbReference>
<dbReference type="PANTHER" id="PTHR43547">
    <property type="entry name" value="TWO-COMPONENT HISTIDINE KINASE"/>
    <property type="match status" value="1"/>
</dbReference>
<feature type="domain" description="Histidine kinase" evidence="10">
    <location>
        <begin position="359"/>
        <end position="577"/>
    </location>
</feature>
<dbReference type="Pfam" id="PF00512">
    <property type="entry name" value="HisKA"/>
    <property type="match status" value="2"/>
</dbReference>
<feature type="domain" description="PAS" evidence="12">
    <location>
        <begin position="1363"/>
        <end position="1420"/>
    </location>
</feature>
<feature type="domain" description="PAS" evidence="12">
    <location>
        <begin position="762"/>
        <end position="796"/>
    </location>
</feature>
<feature type="modified residue" description="4-aspartylphosphate" evidence="9">
    <location>
        <position position="2375"/>
    </location>
</feature>
<dbReference type="SMART" id="SM00065">
    <property type="entry name" value="GAF"/>
    <property type="match status" value="3"/>
</dbReference>
<dbReference type="SUPFAM" id="SSF47384">
    <property type="entry name" value="Homodimeric domain of signal transducing histidine kinase"/>
    <property type="match status" value="2"/>
</dbReference>
<dbReference type="RefSeq" id="WP_078812134.1">
    <property type="nucleotide sequence ID" value="NZ_FUYE01000002.1"/>
</dbReference>
<evidence type="ECO:0000256" key="6">
    <source>
        <dbReference type="ARBA" id="ARBA00022777"/>
    </source>
</evidence>
<feature type="domain" description="PAC" evidence="13">
    <location>
        <begin position="1310"/>
        <end position="1362"/>
    </location>
</feature>
<evidence type="ECO:0000259" key="11">
    <source>
        <dbReference type="PROSITE" id="PS50110"/>
    </source>
</evidence>
<evidence type="ECO:0000256" key="2">
    <source>
        <dbReference type="ARBA" id="ARBA00012438"/>
    </source>
</evidence>
<dbReference type="EC" id="2.7.13.3" evidence="2"/>
<dbReference type="FunFam" id="3.30.565.10:FF:000037">
    <property type="entry name" value="Hybrid sensor histidine kinase/response regulator"/>
    <property type="match status" value="1"/>
</dbReference>
<evidence type="ECO:0000259" key="12">
    <source>
        <dbReference type="PROSITE" id="PS50112"/>
    </source>
</evidence>
<dbReference type="PANTHER" id="PTHR43547:SF2">
    <property type="entry name" value="HYBRID SIGNAL TRANSDUCTION HISTIDINE KINASE C"/>
    <property type="match status" value="1"/>
</dbReference>
<feature type="domain" description="PAC" evidence="13">
    <location>
        <begin position="1752"/>
        <end position="1804"/>
    </location>
</feature>
<dbReference type="InterPro" id="IPR004358">
    <property type="entry name" value="Sig_transdc_His_kin-like_C"/>
</dbReference>
<dbReference type="InterPro" id="IPR000700">
    <property type="entry name" value="PAS-assoc_C"/>
</dbReference>
<reference evidence="15" key="1">
    <citation type="submission" date="2017-02" db="EMBL/GenBank/DDBJ databases">
        <authorList>
            <person name="Varghese N."/>
            <person name="Submissions S."/>
        </authorList>
    </citation>
    <scope>NUCLEOTIDE SEQUENCE [LARGE SCALE GENOMIC DNA]</scope>
    <source>
        <strain evidence="15">ATCC 700200</strain>
    </source>
</reference>
<keyword evidence="7" id="KW-0067">ATP-binding</keyword>
<proteinExistence type="predicted"/>
<name>A0A1T4X198_9BACT</name>
<dbReference type="NCBIfam" id="TIGR00229">
    <property type="entry name" value="sensory_box"/>
    <property type="match status" value="5"/>
</dbReference>
<dbReference type="SUPFAM" id="SSF55874">
    <property type="entry name" value="ATPase domain of HSP90 chaperone/DNA topoisomerase II/histidine kinase"/>
    <property type="match status" value="2"/>
</dbReference>
<dbReference type="InterPro" id="IPR036097">
    <property type="entry name" value="HisK_dim/P_sf"/>
</dbReference>
<dbReference type="InterPro" id="IPR003594">
    <property type="entry name" value="HATPase_dom"/>
</dbReference>
<dbReference type="SUPFAM" id="SSF52172">
    <property type="entry name" value="CheY-like"/>
    <property type="match status" value="2"/>
</dbReference>
<dbReference type="Gene3D" id="1.10.287.130">
    <property type="match status" value="2"/>
</dbReference>
<dbReference type="SUPFAM" id="SSF55781">
    <property type="entry name" value="GAF domain-like"/>
    <property type="match status" value="4"/>
</dbReference>
<dbReference type="OrthoDB" id="9768069at2"/>
<dbReference type="InterPro" id="IPR011006">
    <property type="entry name" value="CheY-like_superfamily"/>
</dbReference>
<dbReference type="CDD" id="cd17574">
    <property type="entry name" value="REC_OmpR"/>
    <property type="match status" value="1"/>
</dbReference>
<dbReference type="SMART" id="SM00086">
    <property type="entry name" value="PAC"/>
    <property type="match status" value="6"/>
</dbReference>
<accession>A0A1T4X198</accession>
<evidence type="ECO:0000259" key="10">
    <source>
        <dbReference type="PROSITE" id="PS50109"/>
    </source>
</evidence>
<feature type="modified residue" description="4-aspartylphosphate" evidence="9">
    <location>
        <position position="679"/>
    </location>
</feature>
<dbReference type="Gene3D" id="3.30.450.20">
    <property type="entry name" value="PAS domain"/>
    <property type="match status" value="7"/>
</dbReference>
<dbReference type="EMBL" id="FUYE01000002">
    <property type="protein sequence ID" value="SKA82641.1"/>
    <property type="molecule type" value="Genomic_DNA"/>
</dbReference>
<dbReference type="InterPro" id="IPR029016">
    <property type="entry name" value="GAF-like_dom_sf"/>
</dbReference>
<keyword evidence="3 9" id="KW-0597">Phosphoprotein</keyword>
<dbReference type="Gene3D" id="3.30.565.10">
    <property type="entry name" value="Histidine kinase-like ATPase, C-terminal domain"/>
    <property type="match status" value="2"/>
</dbReference>
<feature type="domain" description="Response regulatory" evidence="11">
    <location>
        <begin position="2326"/>
        <end position="2439"/>
    </location>
</feature>
<evidence type="ECO:0000256" key="8">
    <source>
        <dbReference type="ARBA" id="ARBA00023012"/>
    </source>
</evidence>
<feature type="domain" description="PAC" evidence="13">
    <location>
        <begin position="1436"/>
        <end position="1488"/>
    </location>
</feature>
<dbReference type="CDD" id="cd00130">
    <property type="entry name" value="PAS"/>
    <property type="match status" value="6"/>
</dbReference>
<dbReference type="FunFam" id="3.30.450.20:FF:000099">
    <property type="entry name" value="Sensory box sensor histidine kinase"/>
    <property type="match status" value="1"/>
</dbReference>
<dbReference type="Pfam" id="PF02518">
    <property type="entry name" value="HATPase_c"/>
    <property type="match status" value="2"/>
</dbReference>
<feature type="domain" description="PAS" evidence="12">
    <location>
        <begin position="1237"/>
        <end position="1306"/>
    </location>
</feature>
<dbReference type="Pfam" id="PF13426">
    <property type="entry name" value="PAS_9"/>
    <property type="match status" value="1"/>
</dbReference>
<dbReference type="SMART" id="SM00448">
    <property type="entry name" value="REC"/>
    <property type="match status" value="2"/>
</dbReference>
<evidence type="ECO:0000313" key="14">
    <source>
        <dbReference type="EMBL" id="SKA82641.1"/>
    </source>
</evidence>
<dbReference type="InterPro" id="IPR013656">
    <property type="entry name" value="PAS_4"/>
</dbReference>
<evidence type="ECO:0000256" key="1">
    <source>
        <dbReference type="ARBA" id="ARBA00000085"/>
    </source>
</evidence>
<dbReference type="Pfam" id="PF00989">
    <property type="entry name" value="PAS"/>
    <property type="match status" value="2"/>
</dbReference>
<gene>
    <name evidence="14" type="ORF">SAMN02745166_00942</name>
</gene>
<organism evidence="14 15">
    <name type="scientific">Prosthecobacter debontii</name>
    <dbReference type="NCBI Taxonomy" id="48467"/>
    <lineage>
        <taxon>Bacteria</taxon>
        <taxon>Pseudomonadati</taxon>
        <taxon>Verrucomicrobiota</taxon>
        <taxon>Verrucomicrobiia</taxon>
        <taxon>Verrucomicrobiales</taxon>
        <taxon>Verrucomicrobiaceae</taxon>
        <taxon>Prosthecobacter</taxon>
    </lineage>
</organism>
<keyword evidence="6" id="KW-0418">Kinase</keyword>
<keyword evidence="15" id="KW-1185">Reference proteome</keyword>
<dbReference type="SMART" id="SM00091">
    <property type="entry name" value="PAS"/>
    <property type="match status" value="6"/>
</dbReference>
<dbReference type="PROSITE" id="PS50113">
    <property type="entry name" value="PAC"/>
    <property type="match status" value="6"/>
</dbReference>
<dbReference type="CDD" id="cd16922">
    <property type="entry name" value="HATPase_EvgS-ArcB-TorS-like"/>
    <property type="match status" value="2"/>
</dbReference>
<evidence type="ECO:0000256" key="7">
    <source>
        <dbReference type="ARBA" id="ARBA00022840"/>
    </source>
</evidence>
<dbReference type="PROSITE" id="PS50110">
    <property type="entry name" value="RESPONSE_REGULATORY"/>
    <property type="match status" value="2"/>
</dbReference>
<keyword evidence="8" id="KW-0902">Two-component regulatory system</keyword>
<dbReference type="SUPFAM" id="SSF55785">
    <property type="entry name" value="PYP-like sensor domain (PAS domain)"/>
    <property type="match status" value="6"/>
</dbReference>
<feature type="domain" description="Histidine kinase" evidence="10">
    <location>
        <begin position="2073"/>
        <end position="2296"/>
    </location>
</feature>
<dbReference type="InterPro" id="IPR013767">
    <property type="entry name" value="PAS_fold"/>
</dbReference>
<dbReference type="PRINTS" id="PR00344">
    <property type="entry name" value="BCTRLSENSOR"/>
</dbReference>
<dbReference type="STRING" id="48467.SAMN02745166_00942"/>
<feature type="domain" description="PAC" evidence="13">
    <location>
        <begin position="842"/>
        <end position="894"/>
    </location>
</feature>
<dbReference type="SMART" id="SM00388">
    <property type="entry name" value="HisKA"/>
    <property type="match status" value="2"/>
</dbReference>
<dbReference type="InterPro" id="IPR000014">
    <property type="entry name" value="PAS"/>
</dbReference>
<feature type="domain" description="PAC" evidence="13">
    <location>
        <begin position="1878"/>
        <end position="1930"/>
    </location>
</feature>
<dbReference type="GO" id="GO:0006355">
    <property type="term" value="P:regulation of DNA-templated transcription"/>
    <property type="evidence" value="ECO:0007669"/>
    <property type="project" value="InterPro"/>
</dbReference>
<dbReference type="InterPro" id="IPR036890">
    <property type="entry name" value="HATPase_C_sf"/>
</dbReference>
<keyword evidence="5" id="KW-0547">Nucleotide-binding</keyword>
<dbReference type="Pfam" id="PF13185">
    <property type="entry name" value="GAF_2"/>
    <property type="match status" value="2"/>
</dbReference>
<keyword evidence="4" id="KW-0808">Transferase</keyword>
<dbReference type="Gene3D" id="3.40.50.2300">
    <property type="match status" value="2"/>
</dbReference>
<dbReference type="PROSITE" id="PS50112">
    <property type="entry name" value="PAS"/>
    <property type="match status" value="5"/>
</dbReference>
<feature type="domain" description="Response regulatory" evidence="11">
    <location>
        <begin position="631"/>
        <end position="746"/>
    </location>
</feature>
<comment type="catalytic activity">
    <reaction evidence="1">
        <text>ATP + protein L-histidine = ADP + protein N-phospho-L-histidine.</text>
        <dbReference type="EC" id="2.7.13.3"/>
    </reaction>
</comment>
<dbReference type="FunFam" id="3.30.565.10:FF:000006">
    <property type="entry name" value="Sensor histidine kinase WalK"/>
    <property type="match status" value="1"/>
</dbReference>